<dbReference type="EMBL" id="ODYU01008685">
    <property type="protein sequence ID" value="SOQ52470.1"/>
    <property type="molecule type" value="Genomic_DNA"/>
</dbReference>
<reference evidence="1" key="1">
    <citation type="submission" date="2016-07" db="EMBL/GenBank/DDBJ databases">
        <authorList>
            <person name="Bretaudeau A."/>
        </authorList>
    </citation>
    <scope>NUCLEOTIDE SEQUENCE</scope>
    <source>
        <strain evidence="1">Rice</strain>
        <tissue evidence="1">Whole body</tissue>
    </source>
</reference>
<dbReference type="AlphaFoldDB" id="A0A2H1WHC1"/>
<name>A0A2H1WHC1_SPOFR</name>
<evidence type="ECO:0000313" key="1">
    <source>
        <dbReference type="EMBL" id="SOQ52470.1"/>
    </source>
</evidence>
<gene>
    <name evidence="1" type="ORF">SFRICE_015668</name>
</gene>
<sequence length="91" mass="9951">MALATVPKYRKLIKIEKHAFFFEGENHLKTFLALGEAIGSVILLLTKNHSVPTSAFRAGAPVNPLGSPQLNSITANHGLKPVEFLVKQSRE</sequence>
<proteinExistence type="predicted"/>
<organism evidence="1">
    <name type="scientific">Spodoptera frugiperda</name>
    <name type="common">Fall armyworm</name>
    <dbReference type="NCBI Taxonomy" id="7108"/>
    <lineage>
        <taxon>Eukaryota</taxon>
        <taxon>Metazoa</taxon>
        <taxon>Ecdysozoa</taxon>
        <taxon>Arthropoda</taxon>
        <taxon>Hexapoda</taxon>
        <taxon>Insecta</taxon>
        <taxon>Pterygota</taxon>
        <taxon>Neoptera</taxon>
        <taxon>Endopterygota</taxon>
        <taxon>Lepidoptera</taxon>
        <taxon>Glossata</taxon>
        <taxon>Ditrysia</taxon>
        <taxon>Noctuoidea</taxon>
        <taxon>Noctuidae</taxon>
        <taxon>Amphipyrinae</taxon>
        <taxon>Spodoptera</taxon>
    </lineage>
</organism>
<protein>
    <submittedName>
        <fullName evidence="1">SFRICE_015668</fullName>
    </submittedName>
</protein>
<accession>A0A2H1WHC1</accession>